<name>A0ABU1UIH9_9MICC</name>
<protein>
    <submittedName>
        <fullName evidence="1">Uncharacterized protein</fullName>
    </submittedName>
</protein>
<evidence type="ECO:0000313" key="2">
    <source>
        <dbReference type="Proteomes" id="UP001252243"/>
    </source>
</evidence>
<keyword evidence="2" id="KW-1185">Reference proteome</keyword>
<accession>A0ABU1UIH9</accession>
<reference evidence="1 2" key="1">
    <citation type="submission" date="2023-07" db="EMBL/GenBank/DDBJ databases">
        <title>Sorghum-associated microbial communities from plants grown in Nebraska, USA.</title>
        <authorList>
            <person name="Schachtman D."/>
        </authorList>
    </citation>
    <scope>NUCLEOTIDE SEQUENCE [LARGE SCALE GENOMIC DNA]</scope>
    <source>
        <strain evidence="1 2">BE167</strain>
    </source>
</reference>
<comment type="caution">
    <text evidence="1">The sequence shown here is derived from an EMBL/GenBank/DDBJ whole genome shotgun (WGS) entry which is preliminary data.</text>
</comment>
<proteinExistence type="predicted"/>
<dbReference type="EMBL" id="JAVDVQ010000038">
    <property type="protein sequence ID" value="MDR7084945.1"/>
    <property type="molecule type" value="Genomic_DNA"/>
</dbReference>
<dbReference type="Proteomes" id="UP001252243">
    <property type="component" value="Unassembled WGS sequence"/>
</dbReference>
<organism evidence="1 2">
    <name type="scientific">Arthrobacter ginsengisoli</name>
    <dbReference type="NCBI Taxonomy" id="1356565"/>
    <lineage>
        <taxon>Bacteria</taxon>
        <taxon>Bacillati</taxon>
        <taxon>Actinomycetota</taxon>
        <taxon>Actinomycetes</taxon>
        <taxon>Micrococcales</taxon>
        <taxon>Micrococcaceae</taxon>
        <taxon>Arthrobacter</taxon>
    </lineage>
</organism>
<gene>
    <name evidence="1" type="ORF">J2X01_004265</name>
</gene>
<sequence length="35" mass="4061">MLQTSDSCLDTWMGREALAEAMTPVIGRLYREKTW</sequence>
<evidence type="ECO:0000313" key="1">
    <source>
        <dbReference type="EMBL" id="MDR7084945.1"/>
    </source>
</evidence>